<dbReference type="EMBL" id="QFPN01000004">
    <property type="protein sequence ID" value="PZQ15815.1"/>
    <property type="molecule type" value="Genomic_DNA"/>
</dbReference>
<organism evidence="1 2">
    <name type="scientific">Ancylobacter novellus</name>
    <name type="common">Thiobacillus novellus</name>
    <dbReference type="NCBI Taxonomy" id="921"/>
    <lineage>
        <taxon>Bacteria</taxon>
        <taxon>Pseudomonadati</taxon>
        <taxon>Pseudomonadota</taxon>
        <taxon>Alphaproteobacteria</taxon>
        <taxon>Hyphomicrobiales</taxon>
        <taxon>Xanthobacteraceae</taxon>
        <taxon>Ancylobacter</taxon>
    </lineage>
</organism>
<sequence>MANAMMVIHPYRAHDMWVFDDPVVGLVQEPFVFGVPEMIDEATASIPDAKNGFRLLFSSKPFPGFQHELVWVREEYEGNWYRWAATGAEGWLCPALFKYFETAPKAIYCLMEPRGPAAG</sequence>
<dbReference type="Pfam" id="PF20475">
    <property type="entry name" value="DUF6717"/>
    <property type="match status" value="1"/>
</dbReference>
<evidence type="ECO:0000313" key="2">
    <source>
        <dbReference type="Proteomes" id="UP000249577"/>
    </source>
</evidence>
<name>A0A2W5KLN2_ANCNO</name>
<evidence type="ECO:0000313" key="1">
    <source>
        <dbReference type="EMBL" id="PZQ15815.1"/>
    </source>
</evidence>
<dbReference type="InterPro" id="IPR046562">
    <property type="entry name" value="DUF6717"/>
</dbReference>
<proteinExistence type="predicted"/>
<dbReference type="Proteomes" id="UP000249577">
    <property type="component" value="Unassembled WGS sequence"/>
</dbReference>
<comment type="caution">
    <text evidence="1">The sequence shown here is derived from an EMBL/GenBank/DDBJ whole genome shotgun (WGS) entry which is preliminary data.</text>
</comment>
<dbReference type="AlphaFoldDB" id="A0A2W5KLN2"/>
<gene>
    <name evidence="1" type="ORF">DI565_08220</name>
</gene>
<accession>A0A2W5KLN2</accession>
<protein>
    <submittedName>
        <fullName evidence="1">Uncharacterized protein</fullName>
    </submittedName>
</protein>
<reference evidence="1 2" key="1">
    <citation type="submission" date="2017-08" db="EMBL/GenBank/DDBJ databases">
        <title>Infants hospitalized years apart are colonized by the same room-sourced microbial strains.</title>
        <authorList>
            <person name="Brooks B."/>
            <person name="Olm M.R."/>
            <person name="Firek B.A."/>
            <person name="Baker R."/>
            <person name="Thomas B.C."/>
            <person name="Morowitz M.J."/>
            <person name="Banfield J.F."/>
        </authorList>
    </citation>
    <scope>NUCLEOTIDE SEQUENCE [LARGE SCALE GENOMIC DNA]</scope>
    <source>
        <strain evidence="1">S2_005_003_R2_43</strain>
    </source>
</reference>